<keyword evidence="6 15" id="KW-0479">Metal-binding</keyword>
<accession>A0A9D1IEC5</accession>
<comment type="catalytic activity">
    <reaction evidence="13 15 16">
        <text>NAD(+) + (deoxyribonucleotide)n-3'-hydroxyl + 5'-phospho-(deoxyribonucleotide)m = (deoxyribonucleotide)n+m + AMP + beta-nicotinamide D-nucleotide.</text>
        <dbReference type="EC" id="6.5.1.2"/>
    </reaction>
</comment>
<organism evidence="18 19">
    <name type="scientific">Candidatus Fimenecus excrementigallinarum</name>
    <dbReference type="NCBI Taxonomy" id="2840816"/>
    <lineage>
        <taxon>Bacteria</taxon>
        <taxon>Bacillati</taxon>
        <taxon>Bacillota</taxon>
        <taxon>Clostridia</taxon>
        <taxon>Candidatus Fimenecus</taxon>
    </lineage>
</organism>
<dbReference type="Pfam" id="PF14520">
    <property type="entry name" value="HHH_5"/>
    <property type="match status" value="1"/>
</dbReference>
<evidence type="ECO:0000259" key="17">
    <source>
        <dbReference type="PROSITE" id="PS50172"/>
    </source>
</evidence>
<dbReference type="Pfam" id="PF03120">
    <property type="entry name" value="OB_DNA_ligase"/>
    <property type="match status" value="1"/>
</dbReference>
<dbReference type="FunFam" id="1.10.150.20:FF:000007">
    <property type="entry name" value="DNA ligase"/>
    <property type="match status" value="1"/>
</dbReference>
<comment type="function">
    <text evidence="1 15">DNA ligase that catalyzes the formation of phosphodiester linkages between 5'-phosphoryl and 3'-hydroxyl groups in double-stranded DNA using NAD as a coenzyme and as the energy source for the reaction. It is essential for DNA replication and repair of damaged DNA.</text>
</comment>
<dbReference type="Pfam" id="PF03119">
    <property type="entry name" value="DNA_ligase_ZBD"/>
    <property type="match status" value="1"/>
</dbReference>
<keyword evidence="5 15" id="KW-0235">DNA replication</keyword>
<dbReference type="InterPro" id="IPR003583">
    <property type="entry name" value="Hlx-hairpin-Hlx_DNA-bd_motif"/>
</dbReference>
<dbReference type="InterPro" id="IPR036420">
    <property type="entry name" value="BRCT_dom_sf"/>
</dbReference>
<evidence type="ECO:0000256" key="15">
    <source>
        <dbReference type="HAMAP-Rule" id="MF_01588"/>
    </source>
</evidence>
<dbReference type="Gene3D" id="1.10.287.610">
    <property type="entry name" value="Helix hairpin bin"/>
    <property type="match status" value="1"/>
</dbReference>
<dbReference type="SUPFAM" id="SSF56091">
    <property type="entry name" value="DNA ligase/mRNA capping enzyme, catalytic domain"/>
    <property type="match status" value="1"/>
</dbReference>
<evidence type="ECO:0000256" key="7">
    <source>
        <dbReference type="ARBA" id="ARBA00022763"/>
    </source>
</evidence>
<keyword evidence="7 15" id="KW-0227">DNA damage</keyword>
<name>A0A9D1IEC5_9FIRM</name>
<dbReference type="InterPro" id="IPR033136">
    <property type="entry name" value="DNA_ligase_CS"/>
</dbReference>
<feature type="binding site" evidence="15">
    <location>
        <begin position="84"/>
        <end position="85"/>
    </location>
    <ligand>
        <name>NAD(+)</name>
        <dbReference type="ChEBI" id="CHEBI:57540"/>
    </ligand>
</feature>
<feature type="binding site" evidence="15">
    <location>
        <position position="136"/>
    </location>
    <ligand>
        <name>NAD(+)</name>
        <dbReference type="ChEBI" id="CHEBI:57540"/>
    </ligand>
</feature>
<dbReference type="SMART" id="SM00532">
    <property type="entry name" value="LIGANc"/>
    <property type="match status" value="1"/>
</dbReference>
<dbReference type="PROSITE" id="PS50172">
    <property type="entry name" value="BRCT"/>
    <property type="match status" value="1"/>
</dbReference>
<feature type="binding site" evidence="15">
    <location>
        <position position="311"/>
    </location>
    <ligand>
        <name>NAD(+)</name>
        <dbReference type="ChEBI" id="CHEBI:57540"/>
    </ligand>
</feature>
<dbReference type="GO" id="GO:0003677">
    <property type="term" value="F:DNA binding"/>
    <property type="evidence" value="ECO:0007669"/>
    <property type="project" value="InterPro"/>
</dbReference>
<evidence type="ECO:0000256" key="8">
    <source>
        <dbReference type="ARBA" id="ARBA00022833"/>
    </source>
</evidence>
<dbReference type="Gene3D" id="3.40.50.10190">
    <property type="entry name" value="BRCT domain"/>
    <property type="match status" value="1"/>
</dbReference>
<dbReference type="InterPro" id="IPR013839">
    <property type="entry name" value="DNAligase_adenylation"/>
</dbReference>
<dbReference type="Gene3D" id="2.40.50.140">
    <property type="entry name" value="Nucleic acid-binding proteins"/>
    <property type="match status" value="1"/>
</dbReference>
<keyword evidence="12 15" id="KW-0464">Manganese</keyword>
<dbReference type="GO" id="GO:0003911">
    <property type="term" value="F:DNA ligase (NAD+) activity"/>
    <property type="evidence" value="ECO:0007669"/>
    <property type="project" value="UniProtKB-UniRule"/>
</dbReference>
<dbReference type="InterPro" id="IPR004150">
    <property type="entry name" value="NAD_DNA_ligase_OB"/>
</dbReference>
<dbReference type="NCBIfam" id="TIGR00575">
    <property type="entry name" value="dnlj"/>
    <property type="match status" value="1"/>
</dbReference>
<dbReference type="NCBIfam" id="NF005932">
    <property type="entry name" value="PRK07956.1"/>
    <property type="match status" value="1"/>
</dbReference>
<protein>
    <recommendedName>
        <fullName evidence="3 15">DNA ligase</fullName>
        <ecNumber evidence="2 15">6.5.1.2</ecNumber>
    </recommendedName>
    <alternativeName>
        <fullName evidence="15">Polydeoxyribonucleotide synthase [NAD(+)]</fullName>
    </alternativeName>
</protein>
<comment type="caution">
    <text evidence="15">Lacks conserved residue(s) required for the propagation of feature annotation.</text>
</comment>
<keyword evidence="9 15" id="KW-0460">Magnesium</keyword>
<dbReference type="Proteomes" id="UP000824071">
    <property type="component" value="Unassembled WGS sequence"/>
</dbReference>
<dbReference type="SUPFAM" id="SSF47781">
    <property type="entry name" value="RuvA domain 2-like"/>
    <property type="match status" value="1"/>
</dbReference>
<dbReference type="CDD" id="cd00114">
    <property type="entry name" value="LIGANc"/>
    <property type="match status" value="1"/>
</dbReference>
<dbReference type="GO" id="GO:0006281">
    <property type="term" value="P:DNA repair"/>
    <property type="evidence" value="ECO:0007669"/>
    <property type="project" value="UniProtKB-KW"/>
</dbReference>
<dbReference type="Pfam" id="PF00533">
    <property type="entry name" value="BRCT"/>
    <property type="match status" value="1"/>
</dbReference>
<dbReference type="PANTHER" id="PTHR23389">
    <property type="entry name" value="CHROMOSOME TRANSMISSION FIDELITY FACTOR 18"/>
    <property type="match status" value="1"/>
</dbReference>
<feature type="binding site" evidence="15">
    <location>
        <position position="113"/>
    </location>
    <ligand>
        <name>NAD(+)</name>
        <dbReference type="ChEBI" id="CHEBI:57540"/>
    </ligand>
</feature>
<dbReference type="PROSITE" id="PS01055">
    <property type="entry name" value="DNA_LIGASE_N1"/>
    <property type="match status" value="1"/>
</dbReference>
<dbReference type="InterPro" id="IPR004149">
    <property type="entry name" value="Znf_DNAligase_C4"/>
</dbReference>
<proteinExistence type="inferred from homology"/>
<dbReference type="FunFam" id="2.40.50.140:FF:000012">
    <property type="entry name" value="DNA ligase"/>
    <property type="match status" value="1"/>
</dbReference>
<evidence type="ECO:0000256" key="11">
    <source>
        <dbReference type="ARBA" id="ARBA00023204"/>
    </source>
</evidence>
<evidence type="ECO:0000256" key="5">
    <source>
        <dbReference type="ARBA" id="ARBA00022705"/>
    </source>
</evidence>
<dbReference type="SUPFAM" id="SSF52113">
    <property type="entry name" value="BRCT domain"/>
    <property type="match status" value="1"/>
</dbReference>
<dbReference type="SMART" id="SM00292">
    <property type="entry name" value="BRCT"/>
    <property type="match status" value="1"/>
</dbReference>
<dbReference type="FunFam" id="1.10.150.20:FF:000006">
    <property type="entry name" value="DNA ligase"/>
    <property type="match status" value="1"/>
</dbReference>
<dbReference type="InterPro" id="IPR010994">
    <property type="entry name" value="RuvA_2-like"/>
</dbReference>
<feature type="domain" description="BRCT" evidence="17">
    <location>
        <begin position="583"/>
        <end position="661"/>
    </location>
</feature>
<feature type="binding site" evidence="15">
    <location>
        <position position="171"/>
    </location>
    <ligand>
        <name>NAD(+)</name>
        <dbReference type="ChEBI" id="CHEBI:57540"/>
    </ligand>
</feature>
<dbReference type="EMBL" id="DVMW01000026">
    <property type="protein sequence ID" value="HIU35663.1"/>
    <property type="molecule type" value="Genomic_DNA"/>
</dbReference>
<dbReference type="SMART" id="SM00278">
    <property type="entry name" value="HhH1"/>
    <property type="match status" value="5"/>
</dbReference>
<keyword evidence="8 15" id="KW-0862">Zinc</keyword>
<feature type="binding site" evidence="15">
    <location>
        <position position="406"/>
    </location>
    <ligand>
        <name>Zn(2+)</name>
        <dbReference type="ChEBI" id="CHEBI:29105"/>
    </ligand>
</feature>
<keyword evidence="10 15" id="KW-0520">NAD</keyword>
<feature type="binding site" evidence="15">
    <location>
        <position position="287"/>
    </location>
    <ligand>
        <name>NAD(+)</name>
        <dbReference type="ChEBI" id="CHEBI:57540"/>
    </ligand>
</feature>
<comment type="caution">
    <text evidence="18">The sequence shown here is derived from an EMBL/GenBank/DDBJ whole genome shotgun (WGS) entry which is preliminary data.</text>
</comment>
<dbReference type="Gene3D" id="6.20.10.30">
    <property type="match status" value="1"/>
</dbReference>
<feature type="binding site" evidence="15">
    <location>
        <position position="426"/>
    </location>
    <ligand>
        <name>Zn(2+)</name>
        <dbReference type="ChEBI" id="CHEBI:29105"/>
    </ligand>
</feature>
<dbReference type="HAMAP" id="MF_01588">
    <property type="entry name" value="DNA_ligase_A"/>
    <property type="match status" value="1"/>
</dbReference>
<evidence type="ECO:0000256" key="3">
    <source>
        <dbReference type="ARBA" id="ARBA00013308"/>
    </source>
</evidence>
<dbReference type="Pfam" id="PF01653">
    <property type="entry name" value="DNA_ligase_aden"/>
    <property type="match status" value="1"/>
</dbReference>
<evidence type="ECO:0000256" key="2">
    <source>
        <dbReference type="ARBA" id="ARBA00012722"/>
    </source>
</evidence>
<evidence type="ECO:0000313" key="18">
    <source>
        <dbReference type="EMBL" id="HIU35663.1"/>
    </source>
</evidence>
<dbReference type="PANTHER" id="PTHR23389:SF9">
    <property type="entry name" value="DNA LIGASE"/>
    <property type="match status" value="1"/>
</dbReference>
<dbReference type="GO" id="GO:0006260">
    <property type="term" value="P:DNA replication"/>
    <property type="evidence" value="ECO:0007669"/>
    <property type="project" value="UniProtKB-KW"/>
</dbReference>
<dbReference type="InterPro" id="IPR013840">
    <property type="entry name" value="DNAligase_N"/>
</dbReference>
<dbReference type="GO" id="GO:0005829">
    <property type="term" value="C:cytosol"/>
    <property type="evidence" value="ECO:0007669"/>
    <property type="project" value="TreeGrafter"/>
</dbReference>
<sequence length="661" mass="72663">MTDLEIAAARVQELTKQLNHYIYRYYVENENDVDDYTYDMLMRELKGLEERYPQLLAPDSPAHRVGGSADNSFAPVTHTVRMESLQDAFSEAEIRDFDARVRAVCPQAQYVVEPKIDGLSVSLEYRDGVLVRGSTRGDGDVGEDITANLRTVASVPLRLPRALPFLEVRGEVYMPRKTFEAIVKEQELRGEKPFKNPRNAAAGSLRQKDPKITAKRRLDIFVFNVQQLTGETLTGHKASLDFLRALGFSVIPSYKRVDTIDEALEEIRRIGDERASLPFDIDGAVIKTDDFAQRERLGSTAKFPKWAVAFKYPPEERETKLLDIEVAVGRTGVLTPTAVLAPVFLAGTTVSRATLHNEDFIREKGISIGDTVLVRKAGDIIPEVLSVVRHEPGAAPYAMPRICPACGAKAVREADEAAVRCTNPDCPAQLLRMLIHFCSRDAMDIEGLGEAVLEALVQNGMLQNAADIYRLDYEKIAEMPGMGAKSADNLRDAVERSKKNDLAKLIFALGIRHIGQKAAALLASHFGTMDALCAASREELLSIDGFGEIMADAVLQFLSLPQTEELLCDLRAAGVNMASQKQVVDTRFAGLTFVLTGTLPTMTRKEASDLIERLGGKTASSVSKKTSYVLAGEDAGSKLRKAAELGVPVLSEAEFQKMTQV</sequence>
<dbReference type="PIRSF" id="PIRSF001604">
    <property type="entry name" value="LigA"/>
    <property type="match status" value="1"/>
</dbReference>
<evidence type="ECO:0000313" key="19">
    <source>
        <dbReference type="Proteomes" id="UP000824071"/>
    </source>
</evidence>
<dbReference type="Gene3D" id="1.10.150.20">
    <property type="entry name" value="5' to 3' exonuclease, C-terminal subdomain"/>
    <property type="match status" value="2"/>
</dbReference>
<dbReference type="Pfam" id="PF12826">
    <property type="entry name" value="HHH_2"/>
    <property type="match status" value="1"/>
</dbReference>
<comment type="cofactor">
    <cofactor evidence="15">
        <name>Mg(2+)</name>
        <dbReference type="ChEBI" id="CHEBI:18420"/>
    </cofactor>
    <cofactor evidence="15">
        <name>Mn(2+)</name>
        <dbReference type="ChEBI" id="CHEBI:29035"/>
    </cofactor>
</comment>
<feature type="binding site" evidence="15">
    <location>
        <position position="403"/>
    </location>
    <ligand>
        <name>Zn(2+)</name>
        <dbReference type="ChEBI" id="CHEBI:29105"/>
    </ligand>
</feature>
<dbReference type="InterPro" id="IPR001357">
    <property type="entry name" value="BRCT_dom"/>
</dbReference>
<evidence type="ECO:0000256" key="14">
    <source>
        <dbReference type="ARBA" id="ARBA00060881"/>
    </source>
</evidence>
<dbReference type="InterPro" id="IPR001679">
    <property type="entry name" value="DNA_ligase"/>
</dbReference>
<evidence type="ECO:0000256" key="16">
    <source>
        <dbReference type="RuleBase" id="RU000618"/>
    </source>
</evidence>
<evidence type="ECO:0000256" key="6">
    <source>
        <dbReference type="ARBA" id="ARBA00022723"/>
    </source>
</evidence>
<dbReference type="SUPFAM" id="SSF50249">
    <property type="entry name" value="Nucleic acid-binding proteins"/>
    <property type="match status" value="1"/>
</dbReference>
<keyword evidence="11 15" id="KW-0234">DNA repair</keyword>
<dbReference type="InterPro" id="IPR012340">
    <property type="entry name" value="NA-bd_OB-fold"/>
</dbReference>
<dbReference type="InterPro" id="IPR041663">
    <property type="entry name" value="DisA/LigA_HHH"/>
</dbReference>
<keyword evidence="4 15" id="KW-0436">Ligase</keyword>
<gene>
    <name evidence="15 18" type="primary">ligA</name>
    <name evidence="18" type="ORF">IAC53_03540</name>
</gene>
<evidence type="ECO:0000256" key="10">
    <source>
        <dbReference type="ARBA" id="ARBA00023027"/>
    </source>
</evidence>
<dbReference type="AlphaFoldDB" id="A0A9D1IEC5"/>
<dbReference type="EC" id="6.5.1.2" evidence="2 15"/>
<evidence type="ECO:0000256" key="4">
    <source>
        <dbReference type="ARBA" id="ARBA00022598"/>
    </source>
</evidence>
<dbReference type="CDD" id="cd17748">
    <property type="entry name" value="BRCT_DNA_ligase_like"/>
    <property type="match status" value="1"/>
</dbReference>
<dbReference type="FunFam" id="3.30.470.30:FF:000001">
    <property type="entry name" value="DNA ligase"/>
    <property type="match status" value="1"/>
</dbReference>
<dbReference type="PROSITE" id="PS01056">
    <property type="entry name" value="DNA_LIGASE_N2"/>
    <property type="match status" value="1"/>
</dbReference>
<comment type="similarity">
    <text evidence="14 15">Belongs to the NAD-dependent DNA ligase family. LigA subfamily.</text>
</comment>
<evidence type="ECO:0000256" key="12">
    <source>
        <dbReference type="ARBA" id="ARBA00023211"/>
    </source>
</evidence>
<reference evidence="18" key="2">
    <citation type="journal article" date="2021" name="PeerJ">
        <title>Extensive microbial diversity within the chicken gut microbiome revealed by metagenomics and culture.</title>
        <authorList>
            <person name="Gilroy R."/>
            <person name="Ravi A."/>
            <person name="Getino M."/>
            <person name="Pursley I."/>
            <person name="Horton D.L."/>
            <person name="Alikhan N.F."/>
            <person name="Baker D."/>
            <person name="Gharbi K."/>
            <person name="Hall N."/>
            <person name="Watson M."/>
            <person name="Adriaenssens E.M."/>
            <person name="Foster-Nyarko E."/>
            <person name="Jarju S."/>
            <person name="Secka A."/>
            <person name="Antonio M."/>
            <person name="Oren A."/>
            <person name="Chaudhuri R.R."/>
            <person name="La Ragione R."/>
            <person name="Hildebrand F."/>
            <person name="Pallen M.J."/>
        </authorList>
    </citation>
    <scope>NUCLEOTIDE SEQUENCE</scope>
    <source>
        <strain evidence="18">ChiGjej1B1-19959</strain>
    </source>
</reference>
<evidence type="ECO:0000256" key="9">
    <source>
        <dbReference type="ARBA" id="ARBA00022842"/>
    </source>
</evidence>
<evidence type="ECO:0000256" key="1">
    <source>
        <dbReference type="ARBA" id="ARBA00004067"/>
    </source>
</evidence>
<dbReference type="InterPro" id="IPR018239">
    <property type="entry name" value="DNA_ligase_AS"/>
</dbReference>
<dbReference type="Gene3D" id="3.30.470.30">
    <property type="entry name" value="DNA ligase/mRNA capping enzyme"/>
    <property type="match status" value="1"/>
</dbReference>
<evidence type="ECO:0000256" key="13">
    <source>
        <dbReference type="ARBA" id="ARBA00034005"/>
    </source>
</evidence>
<dbReference type="GO" id="GO:0046872">
    <property type="term" value="F:metal ion binding"/>
    <property type="evidence" value="ECO:0007669"/>
    <property type="project" value="UniProtKB-KW"/>
</dbReference>
<reference evidence="18" key="1">
    <citation type="submission" date="2020-10" db="EMBL/GenBank/DDBJ databases">
        <authorList>
            <person name="Gilroy R."/>
        </authorList>
    </citation>
    <scope>NUCLEOTIDE SEQUENCE</scope>
    <source>
        <strain evidence="18">ChiGjej1B1-19959</strain>
    </source>
</reference>
<feature type="active site" description="N6-AMP-lysine intermediate" evidence="15">
    <location>
        <position position="115"/>
    </location>
</feature>
<feature type="binding site" evidence="15">
    <location>
        <begin position="35"/>
        <end position="39"/>
    </location>
    <ligand>
        <name>NAD(+)</name>
        <dbReference type="ChEBI" id="CHEBI:57540"/>
    </ligand>
</feature>